<dbReference type="GO" id="GO:0008757">
    <property type="term" value="F:S-adenosylmethionine-dependent methyltransferase activity"/>
    <property type="evidence" value="ECO:0007669"/>
    <property type="project" value="InterPro"/>
</dbReference>
<dbReference type="Proteomes" id="UP000239209">
    <property type="component" value="Unassembled WGS sequence"/>
</dbReference>
<dbReference type="InterPro" id="IPR029063">
    <property type="entry name" value="SAM-dependent_MTases_sf"/>
</dbReference>
<feature type="domain" description="Methyltransferase type 11" evidence="1">
    <location>
        <begin position="40"/>
        <end position="126"/>
    </location>
</feature>
<proteinExistence type="predicted"/>
<dbReference type="PANTHER" id="PTHR43591">
    <property type="entry name" value="METHYLTRANSFERASE"/>
    <property type="match status" value="1"/>
</dbReference>
<dbReference type="RefSeq" id="WP_106128907.1">
    <property type="nucleotide sequence ID" value="NZ_PVZG01000012.1"/>
</dbReference>
<dbReference type="OrthoDB" id="9795634at2"/>
<comment type="caution">
    <text evidence="2">The sequence shown here is derived from an EMBL/GenBank/DDBJ whole genome shotgun (WGS) entry which is preliminary data.</text>
</comment>
<dbReference type="SUPFAM" id="SSF53335">
    <property type="entry name" value="S-adenosyl-L-methionine-dependent methyltransferases"/>
    <property type="match status" value="1"/>
</dbReference>
<accession>A0A2T0RX12</accession>
<keyword evidence="3" id="KW-1185">Reference proteome</keyword>
<dbReference type="CDD" id="cd02440">
    <property type="entry name" value="AdoMet_MTases"/>
    <property type="match status" value="1"/>
</dbReference>
<dbReference type="Pfam" id="PF08241">
    <property type="entry name" value="Methyltransf_11"/>
    <property type="match status" value="1"/>
</dbReference>
<dbReference type="EMBL" id="PVZG01000012">
    <property type="protein sequence ID" value="PRY25711.1"/>
    <property type="molecule type" value="Genomic_DNA"/>
</dbReference>
<keyword evidence="2" id="KW-0808">Transferase</keyword>
<gene>
    <name evidence="2" type="ORF">CLV70_11277</name>
</gene>
<dbReference type="PANTHER" id="PTHR43591:SF24">
    <property type="entry name" value="2-METHOXY-6-POLYPRENYL-1,4-BENZOQUINOL METHYLASE, MITOCHONDRIAL"/>
    <property type="match status" value="1"/>
</dbReference>
<keyword evidence="2" id="KW-0489">Methyltransferase</keyword>
<organism evidence="2 3">
    <name type="scientific">Pseudosporangium ferrugineum</name>
    <dbReference type="NCBI Taxonomy" id="439699"/>
    <lineage>
        <taxon>Bacteria</taxon>
        <taxon>Bacillati</taxon>
        <taxon>Actinomycetota</taxon>
        <taxon>Actinomycetes</taxon>
        <taxon>Micromonosporales</taxon>
        <taxon>Micromonosporaceae</taxon>
        <taxon>Pseudosporangium</taxon>
    </lineage>
</organism>
<name>A0A2T0RX12_9ACTN</name>
<sequence>MVRDVWEKGEAYEAYVGRWSRRVAGPFVAWLGLPPGGRWLDVGCGTGALSAAAREAGAGLVVGADPSAGFLRAGSGPRIAADARALPLAGGTFDAVISGLALNFVPDPGRAAAEFARVATPGGTVAAYVWDYADGMRMMRFFWDAAAEADPGGAADEAARFPLCRPEPLAALWRAAGLAHVTVRPIEIPTVFPDFADYWDPFLGGQGAAPAYLMSLPPTRRDAIRHLLKNRLPAAPDGSIHLTARAWAVRGTTTG</sequence>
<evidence type="ECO:0000259" key="1">
    <source>
        <dbReference type="Pfam" id="PF08241"/>
    </source>
</evidence>
<dbReference type="GO" id="GO:0032259">
    <property type="term" value="P:methylation"/>
    <property type="evidence" value="ECO:0007669"/>
    <property type="project" value="UniProtKB-KW"/>
</dbReference>
<dbReference type="AlphaFoldDB" id="A0A2T0RX12"/>
<reference evidence="2 3" key="1">
    <citation type="submission" date="2018-03" db="EMBL/GenBank/DDBJ databases">
        <title>Genomic Encyclopedia of Archaeal and Bacterial Type Strains, Phase II (KMG-II): from individual species to whole genera.</title>
        <authorList>
            <person name="Goeker M."/>
        </authorList>
    </citation>
    <scope>NUCLEOTIDE SEQUENCE [LARGE SCALE GENOMIC DNA]</scope>
    <source>
        <strain evidence="2 3">DSM 45348</strain>
    </source>
</reference>
<evidence type="ECO:0000313" key="3">
    <source>
        <dbReference type="Proteomes" id="UP000239209"/>
    </source>
</evidence>
<evidence type="ECO:0000313" key="2">
    <source>
        <dbReference type="EMBL" id="PRY25711.1"/>
    </source>
</evidence>
<protein>
    <submittedName>
        <fullName evidence="2">Methyltransferase family protein</fullName>
    </submittedName>
</protein>
<dbReference type="InterPro" id="IPR013216">
    <property type="entry name" value="Methyltransf_11"/>
</dbReference>
<dbReference type="Gene3D" id="3.40.50.150">
    <property type="entry name" value="Vaccinia Virus protein VP39"/>
    <property type="match status" value="1"/>
</dbReference>